<keyword evidence="3" id="KW-1185">Reference proteome</keyword>
<keyword evidence="1" id="KW-0812">Transmembrane</keyword>
<name>A0A327QEM8_9BACT</name>
<gene>
    <name evidence="2" type="ORF">LX64_03339</name>
</gene>
<comment type="caution">
    <text evidence="2">The sequence shown here is derived from an EMBL/GenBank/DDBJ whole genome shotgun (WGS) entry which is preliminary data.</text>
</comment>
<dbReference type="RefSeq" id="WP_111598775.1">
    <property type="nucleotide sequence ID" value="NZ_QLLL01000006.1"/>
</dbReference>
<keyword evidence="1" id="KW-0472">Membrane</keyword>
<keyword evidence="1" id="KW-1133">Transmembrane helix</keyword>
<evidence type="ECO:0000256" key="1">
    <source>
        <dbReference type="SAM" id="Phobius"/>
    </source>
</evidence>
<feature type="transmembrane region" description="Helical" evidence="1">
    <location>
        <begin position="132"/>
        <end position="150"/>
    </location>
</feature>
<reference evidence="2 3" key="1">
    <citation type="submission" date="2018-06" db="EMBL/GenBank/DDBJ databases">
        <title>Genomic Encyclopedia of Archaeal and Bacterial Type Strains, Phase II (KMG-II): from individual species to whole genera.</title>
        <authorList>
            <person name="Goeker M."/>
        </authorList>
    </citation>
    <scope>NUCLEOTIDE SEQUENCE [LARGE SCALE GENOMIC DNA]</scope>
    <source>
        <strain evidence="2 3">DSM 23857</strain>
    </source>
</reference>
<sequence length="156" mass="17973">MKYKIESNGFGNYSIIIVESNLLLYSIKTGGNIFEFFDGKKNEIITLKVDQVTYGRSAFYVRIRDGADLWYRGEINGFFLACFSLDLLDHFIFIKSRWRSMKIYDNGELVGHAISKRNPTLLEIDDNLSENVLLRGAILVLMFFYFYNISNSTSSG</sequence>
<proteinExistence type="predicted"/>
<dbReference type="Proteomes" id="UP000249547">
    <property type="component" value="Unassembled WGS sequence"/>
</dbReference>
<protein>
    <submittedName>
        <fullName evidence="2">Uncharacterized protein</fullName>
    </submittedName>
</protein>
<dbReference type="EMBL" id="QLLL01000006">
    <property type="protein sequence ID" value="RAJ02328.1"/>
    <property type="molecule type" value="Genomic_DNA"/>
</dbReference>
<evidence type="ECO:0000313" key="3">
    <source>
        <dbReference type="Proteomes" id="UP000249547"/>
    </source>
</evidence>
<evidence type="ECO:0000313" key="2">
    <source>
        <dbReference type="EMBL" id="RAJ02328.1"/>
    </source>
</evidence>
<accession>A0A327QEM8</accession>
<dbReference type="AlphaFoldDB" id="A0A327QEM8"/>
<organism evidence="2 3">
    <name type="scientific">Chitinophaga skermanii</name>
    <dbReference type="NCBI Taxonomy" id="331697"/>
    <lineage>
        <taxon>Bacteria</taxon>
        <taxon>Pseudomonadati</taxon>
        <taxon>Bacteroidota</taxon>
        <taxon>Chitinophagia</taxon>
        <taxon>Chitinophagales</taxon>
        <taxon>Chitinophagaceae</taxon>
        <taxon>Chitinophaga</taxon>
    </lineage>
</organism>